<comment type="caution">
    <text evidence="3">The sequence shown here is derived from an EMBL/GenBank/DDBJ whole genome shotgun (WGS) entry which is preliminary data.</text>
</comment>
<protein>
    <submittedName>
        <fullName evidence="3">Type 11 methyltransferase</fullName>
    </submittedName>
</protein>
<organism evidence="3 4">
    <name type="scientific">Roseivivax isoporae LMG 25204</name>
    <dbReference type="NCBI Taxonomy" id="1449351"/>
    <lineage>
        <taxon>Bacteria</taxon>
        <taxon>Pseudomonadati</taxon>
        <taxon>Pseudomonadota</taxon>
        <taxon>Alphaproteobacteria</taxon>
        <taxon>Rhodobacterales</taxon>
        <taxon>Roseobacteraceae</taxon>
        <taxon>Roseivivax</taxon>
    </lineage>
</organism>
<keyword evidence="3" id="KW-0489">Methyltransferase</keyword>
<dbReference type="Gene3D" id="3.40.50.150">
    <property type="entry name" value="Vaccinia Virus protein VP39"/>
    <property type="match status" value="1"/>
</dbReference>
<name>X7F278_9RHOB</name>
<gene>
    <name evidence="3" type="ORF">RISW2_17610</name>
</gene>
<dbReference type="InterPro" id="IPR029063">
    <property type="entry name" value="SAM-dependent_MTases_sf"/>
</dbReference>
<dbReference type="GO" id="GO:0008757">
    <property type="term" value="F:S-adenosylmethionine-dependent methyltransferase activity"/>
    <property type="evidence" value="ECO:0007669"/>
    <property type="project" value="InterPro"/>
</dbReference>
<evidence type="ECO:0000313" key="3">
    <source>
        <dbReference type="EMBL" id="ETX26890.1"/>
    </source>
</evidence>
<evidence type="ECO:0000256" key="1">
    <source>
        <dbReference type="SAM" id="MobiDB-lite"/>
    </source>
</evidence>
<evidence type="ECO:0000313" key="4">
    <source>
        <dbReference type="Proteomes" id="UP000023430"/>
    </source>
</evidence>
<dbReference type="AlphaFoldDB" id="X7F278"/>
<sequence length="295" mass="33418">MPRDEPRPAEARRALRIDLEPQLRGPPGPRRPHASHVARHGRRRRDHRPADRRAGPCMSHSFEGRCPVCEAETRFESPDDWLRDHLRCVSCGSIPRERAFAWCLDRYRPGWRDEVVHECSPGGTRLSERLRTGCPDYVASQYWPDRAPGSVHEGVRCENLEKLTFEDRSVDLHCHLDVLEHVNSPEACFAEMERTLRPGGAMLFTTPVYAEIAETARTAYYDDKGVCHFLGAAEYHGNPIDDAGSPVTFHYGRNLAFLVTLWTRSCRVQQIALCAPDLGVVGDFCDVFLVEKDAA</sequence>
<feature type="compositionally biased region" description="Basic and acidic residues" evidence="1">
    <location>
        <begin position="1"/>
        <end position="21"/>
    </location>
</feature>
<reference evidence="3 4" key="1">
    <citation type="submission" date="2014-01" db="EMBL/GenBank/DDBJ databases">
        <title>Roseivivax isoporae LMG 25204 Genome Sequencing.</title>
        <authorList>
            <person name="Lai Q."/>
            <person name="Li G."/>
            <person name="Shao Z."/>
        </authorList>
    </citation>
    <scope>NUCLEOTIDE SEQUENCE [LARGE SCALE GENOMIC DNA]</scope>
    <source>
        <strain evidence="3 4">LMG 25204</strain>
    </source>
</reference>
<dbReference type="InterPro" id="IPR013216">
    <property type="entry name" value="Methyltransf_11"/>
</dbReference>
<dbReference type="EMBL" id="JAME01000049">
    <property type="protein sequence ID" value="ETX26890.1"/>
    <property type="molecule type" value="Genomic_DNA"/>
</dbReference>
<keyword evidence="4" id="KW-1185">Reference proteome</keyword>
<dbReference type="Proteomes" id="UP000023430">
    <property type="component" value="Unassembled WGS sequence"/>
</dbReference>
<feature type="domain" description="Methyltransferase type 11" evidence="2">
    <location>
        <begin position="155"/>
        <end position="204"/>
    </location>
</feature>
<dbReference type="Pfam" id="PF08241">
    <property type="entry name" value="Methyltransf_11"/>
    <property type="match status" value="1"/>
</dbReference>
<proteinExistence type="predicted"/>
<dbReference type="GO" id="GO:0032259">
    <property type="term" value="P:methylation"/>
    <property type="evidence" value="ECO:0007669"/>
    <property type="project" value="UniProtKB-KW"/>
</dbReference>
<accession>X7F278</accession>
<feature type="region of interest" description="Disordered" evidence="1">
    <location>
        <begin position="1"/>
        <end position="56"/>
    </location>
</feature>
<dbReference type="SUPFAM" id="SSF53335">
    <property type="entry name" value="S-adenosyl-L-methionine-dependent methyltransferases"/>
    <property type="match status" value="1"/>
</dbReference>
<evidence type="ECO:0000259" key="2">
    <source>
        <dbReference type="Pfam" id="PF08241"/>
    </source>
</evidence>
<dbReference type="STRING" id="1449351.RISW2_17610"/>
<feature type="compositionally biased region" description="Basic residues" evidence="1">
    <location>
        <begin position="30"/>
        <end position="47"/>
    </location>
</feature>
<keyword evidence="3" id="KW-0808">Transferase</keyword>
<dbReference type="eggNOG" id="COG2227">
    <property type="taxonomic scope" value="Bacteria"/>
</dbReference>